<dbReference type="InterPro" id="IPR001509">
    <property type="entry name" value="Epimerase_deHydtase"/>
</dbReference>
<accession>A0ABW4S7K4</accession>
<reference evidence="3" key="1">
    <citation type="journal article" date="2019" name="Int. J. Syst. Evol. Microbiol.">
        <title>The Global Catalogue of Microorganisms (GCM) 10K type strain sequencing project: providing services to taxonomists for standard genome sequencing and annotation.</title>
        <authorList>
            <consortium name="The Broad Institute Genomics Platform"/>
            <consortium name="The Broad Institute Genome Sequencing Center for Infectious Disease"/>
            <person name="Wu L."/>
            <person name="Ma J."/>
        </authorList>
    </citation>
    <scope>NUCLEOTIDE SEQUENCE [LARGE SCALE GENOMIC DNA]</scope>
    <source>
        <strain evidence="3">CGMCC 4.7242</strain>
    </source>
</reference>
<dbReference type="Proteomes" id="UP001597353">
    <property type="component" value="Unassembled WGS sequence"/>
</dbReference>
<name>A0ABW4S7K4_9RHOB</name>
<evidence type="ECO:0000313" key="3">
    <source>
        <dbReference type="Proteomes" id="UP001597353"/>
    </source>
</evidence>
<evidence type="ECO:0000259" key="1">
    <source>
        <dbReference type="Pfam" id="PF01370"/>
    </source>
</evidence>
<evidence type="ECO:0000313" key="2">
    <source>
        <dbReference type="EMBL" id="MFD1913002.1"/>
    </source>
</evidence>
<feature type="domain" description="NAD-dependent epimerase/dehydratase" evidence="1">
    <location>
        <begin position="72"/>
        <end position="177"/>
    </location>
</feature>
<dbReference type="InterPro" id="IPR036291">
    <property type="entry name" value="NAD(P)-bd_dom_sf"/>
</dbReference>
<proteinExistence type="predicted"/>
<dbReference type="EMBL" id="JBHUGH010000009">
    <property type="protein sequence ID" value="MFD1913002.1"/>
    <property type="molecule type" value="Genomic_DNA"/>
</dbReference>
<dbReference type="RefSeq" id="WP_390262115.1">
    <property type="nucleotide sequence ID" value="NZ_JBHUGH010000009.1"/>
</dbReference>
<dbReference type="Gene3D" id="3.40.50.720">
    <property type="entry name" value="NAD(P)-binding Rossmann-like Domain"/>
    <property type="match status" value="1"/>
</dbReference>
<dbReference type="SUPFAM" id="SSF51735">
    <property type="entry name" value="NAD(P)-binding Rossmann-fold domains"/>
    <property type="match status" value="1"/>
</dbReference>
<gene>
    <name evidence="2" type="ORF">ACFSGJ_12340</name>
</gene>
<keyword evidence="3" id="KW-1185">Reference proteome</keyword>
<comment type="caution">
    <text evidence="2">The sequence shown here is derived from an EMBL/GenBank/DDBJ whole genome shotgun (WGS) entry which is preliminary data.</text>
</comment>
<sequence length="282" mass="29719">MPPLLVTGATGRVGRLLCAALTGRVTLLRQTRHEPVPPGWMLWRPGMGFPATAGGGVLLHLAGPTPSGQPGSGPWEDHRRLALAAVRAARDARMAHALVASSAAIYGPVTAPAREDDPPAPHSDYARAKLEMERAVADIDGIGVTFLRIGNVAGTDLLMRNALRATPAAPLMLDRFPRAPRRAYIGPGTLAEVILTLAAKAPELPQVLNIAAPGGGVGMDALLDALDNHGITVPRKDRPAPPGALADLPLCTARLEAIHSFSEPEKTAQDMIAQWMHLRGRT</sequence>
<dbReference type="Pfam" id="PF01370">
    <property type="entry name" value="Epimerase"/>
    <property type="match status" value="1"/>
</dbReference>
<protein>
    <submittedName>
        <fullName evidence="2">NAD-dependent epimerase/dehydratase family protein</fullName>
    </submittedName>
</protein>
<organism evidence="2 3">
    <name type="scientific">Halodurantibacterium flavum</name>
    <dbReference type="NCBI Taxonomy" id="1382802"/>
    <lineage>
        <taxon>Bacteria</taxon>
        <taxon>Pseudomonadati</taxon>
        <taxon>Pseudomonadota</taxon>
        <taxon>Alphaproteobacteria</taxon>
        <taxon>Rhodobacterales</taxon>
        <taxon>Paracoccaceae</taxon>
        <taxon>Halodurantibacterium</taxon>
    </lineage>
</organism>